<dbReference type="Proteomes" id="UP001064048">
    <property type="component" value="Chromosome 13"/>
</dbReference>
<comment type="caution">
    <text evidence="1">The sequence shown here is derived from an EMBL/GenBank/DDBJ whole genome shotgun (WGS) entry which is preliminary data.</text>
</comment>
<evidence type="ECO:0000313" key="1">
    <source>
        <dbReference type="EMBL" id="KAI8421303.1"/>
    </source>
</evidence>
<organism evidence="1 2">
    <name type="scientific">Choristoneura fumiferana</name>
    <name type="common">Spruce budworm moth</name>
    <name type="synonym">Archips fumiferana</name>
    <dbReference type="NCBI Taxonomy" id="7141"/>
    <lineage>
        <taxon>Eukaryota</taxon>
        <taxon>Metazoa</taxon>
        <taxon>Ecdysozoa</taxon>
        <taxon>Arthropoda</taxon>
        <taxon>Hexapoda</taxon>
        <taxon>Insecta</taxon>
        <taxon>Pterygota</taxon>
        <taxon>Neoptera</taxon>
        <taxon>Endopterygota</taxon>
        <taxon>Lepidoptera</taxon>
        <taxon>Glossata</taxon>
        <taxon>Ditrysia</taxon>
        <taxon>Tortricoidea</taxon>
        <taxon>Tortricidae</taxon>
        <taxon>Tortricinae</taxon>
        <taxon>Choristoneura</taxon>
    </lineage>
</organism>
<name>A0ACC0JB44_CHOFU</name>
<reference evidence="1 2" key="1">
    <citation type="journal article" date="2022" name="Genome Biol. Evol.">
        <title>The Spruce Budworm Genome: Reconstructing the Evolutionary History of Antifreeze Proteins.</title>
        <authorList>
            <person name="Beliveau C."/>
            <person name="Gagne P."/>
            <person name="Picq S."/>
            <person name="Vernygora O."/>
            <person name="Keeling C.I."/>
            <person name="Pinkney K."/>
            <person name="Doucet D."/>
            <person name="Wen F."/>
            <person name="Johnston J.S."/>
            <person name="Maaroufi H."/>
            <person name="Boyle B."/>
            <person name="Laroche J."/>
            <person name="Dewar K."/>
            <person name="Juretic N."/>
            <person name="Blackburn G."/>
            <person name="Nisole A."/>
            <person name="Brunet B."/>
            <person name="Brandao M."/>
            <person name="Lumley L."/>
            <person name="Duan J."/>
            <person name="Quan G."/>
            <person name="Lucarotti C.J."/>
            <person name="Roe A.D."/>
            <person name="Sperling F.A.H."/>
            <person name="Levesque R.C."/>
            <person name="Cusson M."/>
        </authorList>
    </citation>
    <scope>NUCLEOTIDE SEQUENCE [LARGE SCALE GENOMIC DNA]</scope>
    <source>
        <strain evidence="1">Glfc:IPQL:Cfum</strain>
    </source>
</reference>
<sequence>MLLITAALMLTPTLYYIWAFLIMKLDFAYSFLGLVYRPWRLLTFVMALPLGLGAAVLWYFSESPKFLANVGRTEDAVVVLRRMYEVNGGKGEYPVKEIFLEEGTKEEVGVFSLRSLWMQIAPLFKPPLLGRTLLLYYLTFVVYIAELRSNEDVELDLNSGVIRYTPHVNIEFVPEESIGDPKKMNVTIPNIAMLSMTSMMSSYPFWTRMGYNVLQQQVKSKSIITVTAHDYLWGYDEALITAGNTFMPGWIHFPTMGIMDRLYDKTVENRLEVGATDVDKFVIKSMNGLKGLKAWGYEDNSTRSKCNSFHNAYEGIAYPDDLTPATEIRIFRNVLCRFLELDFVEQKTMDFGAEALVYKISNKTYSLNPENECLCTRGICIDGISDISPCFYGLPLAISNAHFLDSDPKVYERLDGLNPDPEKHGGKFLIEPQIGAVIETQFTVQVNIVMGDVGFNQEAKHFSNMVVPVGYFQIILPDLPEHTKSQLNLMYIIGPKIFLSIEVALFVLGSILILYTIFQVCKSVCTDHRKIAFQTPTDDKKATILCVPLMDLDSRD</sequence>
<evidence type="ECO:0000313" key="2">
    <source>
        <dbReference type="Proteomes" id="UP001064048"/>
    </source>
</evidence>
<dbReference type="EMBL" id="CM046113">
    <property type="protein sequence ID" value="KAI8421303.1"/>
    <property type="molecule type" value="Genomic_DNA"/>
</dbReference>
<accession>A0ACC0JB44</accession>
<keyword evidence="2" id="KW-1185">Reference proteome</keyword>
<proteinExistence type="predicted"/>
<protein>
    <submittedName>
        <fullName evidence="1">Uncharacterized protein</fullName>
    </submittedName>
</protein>
<gene>
    <name evidence="1" type="ORF">MSG28_008336</name>
</gene>